<evidence type="ECO:0000313" key="3">
    <source>
        <dbReference type="Proteomes" id="UP000005555"/>
    </source>
</evidence>
<evidence type="ECO:0000256" key="1">
    <source>
        <dbReference type="SAM" id="SignalP"/>
    </source>
</evidence>
<gene>
    <name evidence="2" type="ORF">GB2207_00520</name>
</gene>
<comment type="caution">
    <text evidence="2">The sequence shown here is derived from an EMBL/GenBank/DDBJ whole genome shotgun (WGS) entry which is preliminary data.</text>
</comment>
<dbReference type="HOGENOM" id="CLU_1114545_0_0_6"/>
<feature type="signal peptide" evidence="1">
    <location>
        <begin position="1"/>
        <end position="30"/>
    </location>
</feature>
<dbReference type="AlphaFoldDB" id="Q1YQ32"/>
<sequence>MKFCFRINHSCSRYLSALIILVLCAQGFPAQGESKVWSERKFDRTILSIDKDIRRKRWEKVIERSQQALPQCHALYSEQATSCILILKKINQSYEKIRVFNPDKAQIEGAYRLSSDVLGRAHSTTKSARDYYYKYLIFNEHYAEAIPLLMEIINLEKNAANDAYQLMERYKQLYALEGLTENWPAEEAALTKVMSLAQQVLGRESEDFKAAVEALAYNYCTQKKYYEYFELIRKQQQEIACFSAPNTSP</sequence>
<dbReference type="STRING" id="314287.GB2207_00520"/>
<evidence type="ECO:0000313" key="2">
    <source>
        <dbReference type="EMBL" id="EAS46411.1"/>
    </source>
</evidence>
<protein>
    <submittedName>
        <fullName evidence="2">Uncharacterized protein</fullName>
    </submittedName>
</protein>
<name>Q1YQ32_9GAMM</name>
<proteinExistence type="predicted"/>
<dbReference type="OrthoDB" id="582340at2"/>
<keyword evidence="1" id="KW-0732">Signal</keyword>
<dbReference type="Proteomes" id="UP000005555">
    <property type="component" value="Unassembled WGS sequence"/>
</dbReference>
<dbReference type="eggNOG" id="ENOG502ZQIB">
    <property type="taxonomic scope" value="Bacteria"/>
</dbReference>
<dbReference type="EMBL" id="AAPI01000007">
    <property type="protein sequence ID" value="EAS46411.1"/>
    <property type="molecule type" value="Genomic_DNA"/>
</dbReference>
<feature type="chain" id="PRO_5004198142" evidence="1">
    <location>
        <begin position="31"/>
        <end position="249"/>
    </location>
</feature>
<organism evidence="2 3">
    <name type="scientific">gamma proteobacterium HTCC2207</name>
    <dbReference type="NCBI Taxonomy" id="314287"/>
    <lineage>
        <taxon>Bacteria</taxon>
        <taxon>Pseudomonadati</taxon>
        <taxon>Pseudomonadota</taxon>
        <taxon>Gammaproteobacteria</taxon>
        <taxon>Cellvibrionales</taxon>
        <taxon>Porticoccaceae</taxon>
        <taxon>SAR92 clade</taxon>
    </lineage>
</organism>
<reference evidence="2 3" key="1">
    <citation type="submission" date="2006-03" db="EMBL/GenBank/DDBJ databases">
        <authorList>
            <person name="Giovannoni S.J."/>
            <person name="Cho J.-C."/>
            <person name="Ferriera S."/>
            <person name="Johnson J."/>
            <person name="Kravitz S."/>
            <person name="Halpern A."/>
            <person name="Remington K."/>
            <person name="Beeson K."/>
            <person name="Tran B."/>
            <person name="Rogers Y.-H."/>
            <person name="Friedman R."/>
            <person name="Venter J.C."/>
        </authorList>
    </citation>
    <scope>NUCLEOTIDE SEQUENCE [LARGE SCALE GENOMIC DNA]</scope>
    <source>
        <strain evidence="2 3">HTCC2207</strain>
    </source>
</reference>
<keyword evidence="3" id="KW-1185">Reference proteome</keyword>
<accession>Q1YQ32</accession>